<sequence>MALIKLMGCSLVITATPPRTRTSQLARNPHPPLCAWSWYGCACLVGFFRNVFSGFWSAFHHSAAAAATVQSIHGADMRERSTEIAFVRGGCVTFCLGFMDSCALWFCAFF</sequence>
<proteinExistence type="predicted"/>
<evidence type="ECO:0000313" key="1">
    <source>
        <dbReference type="EMBL" id="MBW61431.1"/>
    </source>
</evidence>
<dbReference type="AlphaFoldDB" id="A0A2M4C8G6"/>
<dbReference type="EMBL" id="GGFJ01012290">
    <property type="protein sequence ID" value="MBW61431.1"/>
    <property type="molecule type" value="Transcribed_RNA"/>
</dbReference>
<protein>
    <submittedName>
        <fullName evidence="1">Putative secreted protein</fullName>
    </submittedName>
</protein>
<accession>A0A2M4C8G6</accession>
<reference evidence="1" key="1">
    <citation type="submission" date="2018-01" db="EMBL/GenBank/DDBJ databases">
        <title>An insight into the sialome of Amazonian anophelines.</title>
        <authorList>
            <person name="Ribeiro J.M."/>
            <person name="Scarpassa V."/>
            <person name="Calvo E."/>
        </authorList>
    </citation>
    <scope>NUCLEOTIDE SEQUENCE</scope>
    <source>
        <tissue evidence="1">Salivary glands</tissue>
    </source>
</reference>
<organism evidence="1">
    <name type="scientific">Anopheles marajoara</name>
    <dbReference type="NCBI Taxonomy" id="58244"/>
    <lineage>
        <taxon>Eukaryota</taxon>
        <taxon>Metazoa</taxon>
        <taxon>Ecdysozoa</taxon>
        <taxon>Arthropoda</taxon>
        <taxon>Hexapoda</taxon>
        <taxon>Insecta</taxon>
        <taxon>Pterygota</taxon>
        <taxon>Neoptera</taxon>
        <taxon>Endopterygota</taxon>
        <taxon>Diptera</taxon>
        <taxon>Nematocera</taxon>
        <taxon>Culicoidea</taxon>
        <taxon>Culicidae</taxon>
        <taxon>Anophelinae</taxon>
        <taxon>Anopheles</taxon>
    </lineage>
</organism>
<name>A0A2M4C8G6_9DIPT</name>